<evidence type="ECO:0000313" key="2">
    <source>
        <dbReference type="EMBL" id="OJT12380.1"/>
    </source>
</evidence>
<sequence length="69" mass="6866">MHWHGQSGPSIPSSNFATPPGGVGALDGSGAGTPGCGPVQSANVGLGAKPRPSAPVNATRLKFWSVQTR</sequence>
<organism evidence="2 3">
    <name type="scientific">Trametes pubescens</name>
    <name type="common">White-rot fungus</name>
    <dbReference type="NCBI Taxonomy" id="154538"/>
    <lineage>
        <taxon>Eukaryota</taxon>
        <taxon>Fungi</taxon>
        <taxon>Dikarya</taxon>
        <taxon>Basidiomycota</taxon>
        <taxon>Agaricomycotina</taxon>
        <taxon>Agaricomycetes</taxon>
        <taxon>Polyporales</taxon>
        <taxon>Polyporaceae</taxon>
        <taxon>Trametes</taxon>
    </lineage>
</organism>
<dbReference type="AlphaFoldDB" id="A0A1M2VXW5"/>
<name>A0A1M2VXW5_TRAPU</name>
<reference evidence="2 3" key="1">
    <citation type="submission" date="2016-10" db="EMBL/GenBank/DDBJ databases">
        <title>Genome sequence of the basidiomycete white-rot fungus Trametes pubescens.</title>
        <authorList>
            <person name="Makela M.R."/>
            <person name="Granchi Z."/>
            <person name="Peng M."/>
            <person name="De Vries R.P."/>
            <person name="Grigoriev I."/>
            <person name="Riley R."/>
            <person name="Hilden K."/>
        </authorList>
    </citation>
    <scope>NUCLEOTIDE SEQUENCE [LARGE SCALE GENOMIC DNA]</scope>
    <source>
        <strain evidence="2 3">FBCC735</strain>
    </source>
</reference>
<accession>A0A1M2VXW5</accession>
<dbReference type="Proteomes" id="UP000184267">
    <property type="component" value="Unassembled WGS sequence"/>
</dbReference>
<comment type="caution">
    <text evidence="2">The sequence shown here is derived from an EMBL/GenBank/DDBJ whole genome shotgun (WGS) entry which is preliminary data.</text>
</comment>
<evidence type="ECO:0000313" key="3">
    <source>
        <dbReference type="Proteomes" id="UP000184267"/>
    </source>
</evidence>
<feature type="region of interest" description="Disordered" evidence="1">
    <location>
        <begin position="1"/>
        <end position="55"/>
    </location>
</feature>
<feature type="compositionally biased region" description="Polar residues" evidence="1">
    <location>
        <begin position="7"/>
        <end position="17"/>
    </location>
</feature>
<protein>
    <submittedName>
        <fullName evidence="2">Uncharacterized protein</fullName>
    </submittedName>
</protein>
<evidence type="ECO:0000256" key="1">
    <source>
        <dbReference type="SAM" id="MobiDB-lite"/>
    </source>
</evidence>
<dbReference type="EMBL" id="MNAD01000491">
    <property type="protein sequence ID" value="OJT12380.1"/>
    <property type="molecule type" value="Genomic_DNA"/>
</dbReference>
<feature type="compositionally biased region" description="Gly residues" evidence="1">
    <location>
        <begin position="21"/>
        <end position="35"/>
    </location>
</feature>
<proteinExistence type="predicted"/>
<keyword evidence="3" id="KW-1185">Reference proteome</keyword>
<gene>
    <name evidence="2" type="ORF">TRAPUB_11082</name>
</gene>